<gene>
    <name evidence="2" type="ORF">FHK87_23075</name>
</gene>
<evidence type="ECO:0000256" key="1">
    <source>
        <dbReference type="SAM" id="SignalP"/>
    </source>
</evidence>
<name>A0A504J6H9_9FLAO</name>
<feature type="chain" id="PRO_5021423622" evidence="1">
    <location>
        <begin position="21"/>
        <end position="218"/>
    </location>
</feature>
<dbReference type="EMBL" id="VFWZ01000009">
    <property type="protein sequence ID" value="TPN82310.1"/>
    <property type="molecule type" value="Genomic_DNA"/>
</dbReference>
<sequence length="218" mass="25775">MKLITILISSFLCSISLGYAQEVPVPQHYAIMVSVLGDLDNDDNQELVVAYNTKEQTEIHENIPRELIIYKNIDQQWKLWKKSTQALYGSLEGGPMGDPFEDIHIKDGVLHISQSGGSSWKWAHTDKYRYQDDEFYLIGYRSLSGKICEYWKEVDYNLSIGKIIVKKEYENCENQEQEIYKRENETFYYKKKIRIILQNREDQHMQITTPKYKHKIHL</sequence>
<accession>A0A504J6H9</accession>
<dbReference type="RefSeq" id="WP_140597241.1">
    <property type="nucleotide sequence ID" value="NZ_VFWZ01000009.1"/>
</dbReference>
<dbReference type="Proteomes" id="UP000315540">
    <property type="component" value="Unassembled WGS sequence"/>
</dbReference>
<keyword evidence="3" id="KW-1185">Reference proteome</keyword>
<dbReference type="OrthoDB" id="86940at2"/>
<keyword evidence="1" id="KW-0732">Signal</keyword>
<comment type="caution">
    <text evidence="2">The sequence shown here is derived from an EMBL/GenBank/DDBJ whole genome shotgun (WGS) entry which is preliminary data.</text>
</comment>
<evidence type="ECO:0000313" key="3">
    <source>
        <dbReference type="Proteomes" id="UP000315540"/>
    </source>
</evidence>
<organism evidence="2 3">
    <name type="scientific">Aquimarina algicola</name>
    <dbReference type="NCBI Taxonomy" id="2589995"/>
    <lineage>
        <taxon>Bacteria</taxon>
        <taxon>Pseudomonadati</taxon>
        <taxon>Bacteroidota</taxon>
        <taxon>Flavobacteriia</taxon>
        <taxon>Flavobacteriales</taxon>
        <taxon>Flavobacteriaceae</taxon>
        <taxon>Aquimarina</taxon>
    </lineage>
</organism>
<protein>
    <submittedName>
        <fullName evidence="2">Uncharacterized protein</fullName>
    </submittedName>
</protein>
<evidence type="ECO:0000313" key="2">
    <source>
        <dbReference type="EMBL" id="TPN82310.1"/>
    </source>
</evidence>
<dbReference type="AlphaFoldDB" id="A0A504J6H9"/>
<reference evidence="2 3" key="1">
    <citation type="submission" date="2019-06" db="EMBL/GenBank/DDBJ databases">
        <authorList>
            <person name="Meng X."/>
        </authorList>
    </citation>
    <scope>NUCLEOTIDE SEQUENCE [LARGE SCALE GENOMIC DNA]</scope>
    <source>
        <strain evidence="2 3">M625</strain>
    </source>
</reference>
<feature type="signal peptide" evidence="1">
    <location>
        <begin position="1"/>
        <end position="20"/>
    </location>
</feature>
<proteinExistence type="predicted"/>